<dbReference type="PANTHER" id="PTHR44085">
    <property type="entry name" value="SEPIAPTERIN REDUCTASE"/>
    <property type="match status" value="1"/>
</dbReference>
<dbReference type="InterPro" id="IPR036291">
    <property type="entry name" value="NAD(P)-bd_dom_sf"/>
</dbReference>
<dbReference type="Proteomes" id="UP001324634">
    <property type="component" value="Chromosome"/>
</dbReference>
<dbReference type="PANTHER" id="PTHR44085:SF2">
    <property type="entry name" value="SEPIAPTERIN REDUCTASE"/>
    <property type="match status" value="1"/>
</dbReference>
<dbReference type="EMBL" id="CP139487">
    <property type="protein sequence ID" value="WPU63211.1"/>
    <property type="molecule type" value="Genomic_DNA"/>
</dbReference>
<dbReference type="KEGG" id="psti:SOO65_11000"/>
<dbReference type="GO" id="GO:0005737">
    <property type="term" value="C:cytoplasm"/>
    <property type="evidence" value="ECO:0007669"/>
    <property type="project" value="UniProtKB-SubCell"/>
</dbReference>
<dbReference type="RefSeq" id="WP_321389501.1">
    <property type="nucleotide sequence ID" value="NZ_CP139487.1"/>
</dbReference>
<dbReference type="InterPro" id="IPR051721">
    <property type="entry name" value="Biopterin_syn/organic_redct"/>
</dbReference>
<reference evidence="5 6" key="1">
    <citation type="submission" date="2023-11" db="EMBL/GenBank/DDBJ databases">
        <title>Peredibacter starrii A3.12.</title>
        <authorList>
            <person name="Mitchell R.J."/>
        </authorList>
    </citation>
    <scope>NUCLEOTIDE SEQUENCE [LARGE SCALE GENOMIC DNA]</scope>
    <source>
        <strain evidence="5 6">A3.12</strain>
    </source>
</reference>
<name>A0AAX4HIZ7_9BACT</name>
<keyword evidence="2" id="KW-0963">Cytoplasm</keyword>
<dbReference type="SUPFAM" id="SSF51735">
    <property type="entry name" value="NAD(P)-binding Rossmann-fold domains"/>
    <property type="match status" value="1"/>
</dbReference>
<evidence type="ECO:0000256" key="1">
    <source>
        <dbReference type="ARBA" id="ARBA00004496"/>
    </source>
</evidence>
<dbReference type="PRINTS" id="PR00081">
    <property type="entry name" value="GDHRDH"/>
</dbReference>
<evidence type="ECO:0000313" key="5">
    <source>
        <dbReference type="EMBL" id="WPU63211.1"/>
    </source>
</evidence>
<comment type="subcellular location">
    <subcellularLocation>
        <location evidence="1">Cytoplasm</location>
    </subcellularLocation>
</comment>
<proteinExistence type="predicted"/>
<dbReference type="GO" id="GO:0006729">
    <property type="term" value="P:tetrahydrobiopterin biosynthetic process"/>
    <property type="evidence" value="ECO:0007669"/>
    <property type="project" value="TreeGrafter"/>
</dbReference>
<dbReference type="GO" id="GO:0004757">
    <property type="term" value="F:sepiapterin reductase (NADP+) activity"/>
    <property type="evidence" value="ECO:0007669"/>
    <property type="project" value="TreeGrafter"/>
</dbReference>
<evidence type="ECO:0000256" key="4">
    <source>
        <dbReference type="ARBA" id="ARBA00023002"/>
    </source>
</evidence>
<gene>
    <name evidence="5" type="ORF">SOO65_11000</name>
</gene>
<evidence type="ECO:0000256" key="3">
    <source>
        <dbReference type="ARBA" id="ARBA00022857"/>
    </source>
</evidence>
<protein>
    <submittedName>
        <fullName evidence="5">SDR family NAD(P)-dependent oxidoreductase</fullName>
    </submittedName>
</protein>
<organism evidence="5 6">
    <name type="scientific">Peredibacter starrii</name>
    <dbReference type="NCBI Taxonomy" id="28202"/>
    <lineage>
        <taxon>Bacteria</taxon>
        <taxon>Pseudomonadati</taxon>
        <taxon>Bdellovibrionota</taxon>
        <taxon>Bacteriovoracia</taxon>
        <taxon>Bacteriovoracales</taxon>
        <taxon>Bacteriovoracaceae</taxon>
        <taxon>Peredibacter</taxon>
    </lineage>
</organism>
<sequence length="241" mass="27550">MQLFIITGASRGLGLALTELALNEKHLVISISRTNTIIHPSHFHLSHNLSTWKGLETKLMKAMGKIDVKKVRAIHLINNAAAIEPIGEIQDFDQTEIEKHIALNFTTPIFLSRWLLNTFKKKTCPVTITNISSGAALHPIINWSLYCSTKSGLKMFTDCLNEDFKHRKNFRALSFAPGVMDTDMQATIRKQSKQKFKNVERFKELKDKRQLLPPDKVARGLYDLLQSPEKVDQTFYDIREM</sequence>
<accession>A0AAX4HIZ7</accession>
<dbReference type="Pfam" id="PF00106">
    <property type="entry name" value="adh_short"/>
    <property type="match status" value="1"/>
</dbReference>
<keyword evidence="3" id="KW-0521">NADP</keyword>
<keyword evidence="6" id="KW-1185">Reference proteome</keyword>
<evidence type="ECO:0000256" key="2">
    <source>
        <dbReference type="ARBA" id="ARBA00022490"/>
    </source>
</evidence>
<evidence type="ECO:0000313" key="6">
    <source>
        <dbReference type="Proteomes" id="UP001324634"/>
    </source>
</evidence>
<dbReference type="Gene3D" id="3.40.50.720">
    <property type="entry name" value="NAD(P)-binding Rossmann-like Domain"/>
    <property type="match status" value="1"/>
</dbReference>
<keyword evidence="4" id="KW-0560">Oxidoreductase</keyword>
<dbReference type="InterPro" id="IPR002347">
    <property type="entry name" value="SDR_fam"/>
</dbReference>
<dbReference type="AlphaFoldDB" id="A0AAX4HIZ7"/>